<keyword evidence="4 8" id="KW-0812">Transmembrane</keyword>
<evidence type="ECO:0000256" key="7">
    <source>
        <dbReference type="ARBA" id="ARBA00023136"/>
    </source>
</evidence>
<evidence type="ECO:0000256" key="2">
    <source>
        <dbReference type="ARBA" id="ARBA00006939"/>
    </source>
</evidence>
<proteinExistence type="inferred from homology"/>
<feature type="transmembrane region" description="Helical" evidence="8">
    <location>
        <begin position="218"/>
        <end position="237"/>
    </location>
</feature>
<evidence type="ECO:0000256" key="8">
    <source>
        <dbReference type="RuleBase" id="RU362088"/>
    </source>
</evidence>
<protein>
    <submittedName>
        <fullName evidence="9">Uncharacterized protein</fullName>
    </submittedName>
</protein>
<dbReference type="NCBIfam" id="TIGR00820">
    <property type="entry name" value="zip"/>
    <property type="match status" value="1"/>
</dbReference>
<dbReference type="InterPro" id="IPR004698">
    <property type="entry name" value="Zn/Fe_permease_fun/pln"/>
</dbReference>
<dbReference type="GeneID" id="30176978"/>
<keyword evidence="3 8" id="KW-0813">Transport</keyword>
<accession>A0A1E3NRG8</accession>
<dbReference type="Pfam" id="PF02535">
    <property type="entry name" value="Zip"/>
    <property type="match status" value="1"/>
</dbReference>
<dbReference type="GO" id="GO:0071578">
    <property type="term" value="P:zinc ion import across plasma membrane"/>
    <property type="evidence" value="ECO:0007669"/>
    <property type="project" value="EnsemblFungi"/>
</dbReference>
<gene>
    <name evidence="9" type="ORF">PICMEDRAFT_14248</name>
</gene>
<evidence type="ECO:0000313" key="9">
    <source>
        <dbReference type="EMBL" id="ODQ48717.1"/>
    </source>
</evidence>
<comment type="similarity">
    <text evidence="2 8">Belongs to the ZIP transporter (TC 2.A.5) family.</text>
</comment>
<feature type="transmembrane region" description="Helical" evidence="8">
    <location>
        <begin position="78"/>
        <end position="98"/>
    </location>
</feature>
<comment type="subcellular location">
    <subcellularLocation>
        <location evidence="1 8">Membrane</location>
        <topology evidence="1 8">Multi-pass membrane protein</topology>
    </subcellularLocation>
</comment>
<evidence type="ECO:0000313" key="10">
    <source>
        <dbReference type="Proteomes" id="UP000094455"/>
    </source>
</evidence>
<feature type="transmembrane region" description="Helical" evidence="8">
    <location>
        <begin position="249"/>
        <end position="269"/>
    </location>
</feature>
<evidence type="ECO:0000256" key="3">
    <source>
        <dbReference type="ARBA" id="ARBA00022448"/>
    </source>
</evidence>
<keyword evidence="5 8" id="KW-1133">Transmembrane helix</keyword>
<sequence>MPNWSSFGNPDDILLTDDSVPDAFKICVIQGMVDADAEFSGGIGTRIGSIFVIGIVSTFVTVFPLLSQKYNWKISVWFYLFAKFFGAGVIIATAFVHLMDPAYGEIGGNTCVGMWGNWASYSWVPALILASIFGIFLVDIGSEVYVERKYGFIADEPDIQKLITGKEEKPADFDNCEAADDCVVCDDNDNNTKGKESVDVCQRSLASTTSSYEFQQQFAAFLILEFGVIFHSVIIGLNLGSCGYDDFKTLYIVLVFHQSFEGLGIGARLSAIPWPDSKPEIYKYLLCLAYGLVTPVSIAIGLGVRTTYVSGGYAANIVSGVLDSLSSGILIYTGLVEFLARDFVFNKAIKRDTTKLLYSIFCMLWGTGIMALIGKWA</sequence>
<name>A0A1E3NRG8_9ASCO</name>
<keyword evidence="6 8" id="KW-0406">Ion transport</keyword>
<feature type="transmembrane region" description="Helical" evidence="8">
    <location>
        <begin position="324"/>
        <end position="344"/>
    </location>
</feature>
<dbReference type="Proteomes" id="UP000094455">
    <property type="component" value="Unassembled WGS sequence"/>
</dbReference>
<evidence type="ECO:0000256" key="1">
    <source>
        <dbReference type="ARBA" id="ARBA00004141"/>
    </source>
</evidence>
<dbReference type="InterPro" id="IPR003689">
    <property type="entry name" value="ZIP"/>
</dbReference>
<feature type="transmembrane region" description="Helical" evidence="8">
    <location>
        <begin position="47"/>
        <end position="66"/>
    </location>
</feature>
<dbReference type="PANTHER" id="PTHR11040:SF32">
    <property type="entry name" value="ZINC-REGULATED TRANSPORTER 1"/>
    <property type="match status" value="1"/>
</dbReference>
<dbReference type="PANTHER" id="PTHR11040">
    <property type="entry name" value="ZINC/IRON TRANSPORTER"/>
    <property type="match status" value="1"/>
</dbReference>
<feature type="transmembrane region" description="Helical" evidence="8">
    <location>
        <begin position="281"/>
        <end position="304"/>
    </location>
</feature>
<feature type="transmembrane region" description="Helical" evidence="8">
    <location>
        <begin position="356"/>
        <end position="374"/>
    </location>
</feature>
<dbReference type="GO" id="GO:0005886">
    <property type="term" value="C:plasma membrane"/>
    <property type="evidence" value="ECO:0007669"/>
    <property type="project" value="EnsemblFungi"/>
</dbReference>
<evidence type="ECO:0000256" key="5">
    <source>
        <dbReference type="ARBA" id="ARBA00022989"/>
    </source>
</evidence>
<keyword evidence="10" id="KW-1185">Reference proteome</keyword>
<dbReference type="EMBL" id="KV454001">
    <property type="protein sequence ID" value="ODQ48717.1"/>
    <property type="molecule type" value="Genomic_DNA"/>
</dbReference>
<organism evidence="9 10">
    <name type="scientific">Pichia membranifaciens NRRL Y-2026</name>
    <dbReference type="NCBI Taxonomy" id="763406"/>
    <lineage>
        <taxon>Eukaryota</taxon>
        <taxon>Fungi</taxon>
        <taxon>Dikarya</taxon>
        <taxon>Ascomycota</taxon>
        <taxon>Saccharomycotina</taxon>
        <taxon>Pichiomycetes</taxon>
        <taxon>Pichiales</taxon>
        <taxon>Pichiaceae</taxon>
        <taxon>Pichia</taxon>
    </lineage>
</organism>
<dbReference type="STRING" id="763406.A0A1E3NRG8"/>
<reference evidence="9 10" key="1">
    <citation type="journal article" date="2016" name="Proc. Natl. Acad. Sci. U.S.A.">
        <title>Comparative genomics of biotechnologically important yeasts.</title>
        <authorList>
            <person name="Riley R."/>
            <person name="Haridas S."/>
            <person name="Wolfe K.H."/>
            <person name="Lopes M.R."/>
            <person name="Hittinger C.T."/>
            <person name="Goeker M."/>
            <person name="Salamov A.A."/>
            <person name="Wisecaver J.H."/>
            <person name="Long T.M."/>
            <person name="Calvey C.H."/>
            <person name="Aerts A.L."/>
            <person name="Barry K.W."/>
            <person name="Choi C."/>
            <person name="Clum A."/>
            <person name="Coughlan A.Y."/>
            <person name="Deshpande S."/>
            <person name="Douglass A.P."/>
            <person name="Hanson S.J."/>
            <person name="Klenk H.-P."/>
            <person name="LaButti K.M."/>
            <person name="Lapidus A."/>
            <person name="Lindquist E.A."/>
            <person name="Lipzen A.M."/>
            <person name="Meier-Kolthoff J.P."/>
            <person name="Ohm R.A."/>
            <person name="Otillar R.P."/>
            <person name="Pangilinan J.L."/>
            <person name="Peng Y."/>
            <person name="Rokas A."/>
            <person name="Rosa C.A."/>
            <person name="Scheuner C."/>
            <person name="Sibirny A.A."/>
            <person name="Slot J.C."/>
            <person name="Stielow J.B."/>
            <person name="Sun H."/>
            <person name="Kurtzman C.P."/>
            <person name="Blackwell M."/>
            <person name="Grigoriev I.V."/>
            <person name="Jeffries T.W."/>
        </authorList>
    </citation>
    <scope>NUCLEOTIDE SEQUENCE [LARGE SCALE GENOMIC DNA]</scope>
    <source>
        <strain evidence="9 10">NRRL Y-2026</strain>
    </source>
</reference>
<dbReference type="AlphaFoldDB" id="A0A1E3NRG8"/>
<evidence type="ECO:0000256" key="6">
    <source>
        <dbReference type="ARBA" id="ARBA00023065"/>
    </source>
</evidence>
<dbReference type="OrthoDB" id="448280at2759"/>
<dbReference type="RefSeq" id="XP_019019830.1">
    <property type="nucleotide sequence ID" value="XM_019160291.1"/>
</dbReference>
<dbReference type="GO" id="GO:0000006">
    <property type="term" value="F:high-affinity zinc transmembrane transporter activity"/>
    <property type="evidence" value="ECO:0007669"/>
    <property type="project" value="EnsemblFungi"/>
</dbReference>
<keyword evidence="7 8" id="KW-0472">Membrane</keyword>
<evidence type="ECO:0000256" key="4">
    <source>
        <dbReference type="ARBA" id="ARBA00022692"/>
    </source>
</evidence>
<feature type="transmembrane region" description="Helical" evidence="8">
    <location>
        <begin position="118"/>
        <end position="140"/>
    </location>
</feature>